<comment type="caution">
    <text evidence="1">The sequence shown here is derived from an EMBL/GenBank/DDBJ whole genome shotgun (WGS) entry which is preliminary data.</text>
</comment>
<sequence>MIPHQEIDPRAQVPSTVRPDRCRSVQSHASPFWCWPQHTFVKGWKCESGESSLCRRPQQAFLGVWIGALEERPENYLALALSLKKNPCPVSLHPDSKILAPKTLSPPPLLPVRETLDTRGPSASSQQFTLRRHGESRYPPWLIVYITSSALPLDC</sequence>
<keyword evidence="2" id="KW-1185">Reference proteome</keyword>
<dbReference type="Proteomes" id="UP001552299">
    <property type="component" value="Unassembled WGS sequence"/>
</dbReference>
<gene>
    <name evidence="1" type="ORF">M5K25_006613</name>
</gene>
<organism evidence="1 2">
    <name type="scientific">Dendrobium thyrsiflorum</name>
    <name type="common">Pinecone-like raceme dendrobium</name>
    <name type="synonym">Orchid</name>
    <dbReference type="NCBI Taxonomy" id="117978"/>
    <lineage>
        <taxon>Eukaryota</taxon>
        <taxon>Viridiplantae</taxon>
        <taxon>Streptophyta</taxon>
        <taxon>Embryophyta</taxon>
        <taxon>Tracheophyta</taxon>
        <taxon>Spermatophyta</taxon>
        <taxon>Magnoliopsida</taxon>
        <taxon>Liliopsida</taxon>
        <taxon>Asparagales</taxon>
        <taxon>Orchidaceae</taxon>
        <taxon>Epidendroideae</taxon>
        <taxon>Malaxideae</taxon>
        <taxon>Dendrobiinae</taxon>
        <taxon>Dendrobium</taxon>
    </lineage>
</organism>
<dbReference type="AlphaFoldDB" id="A0ABD0VCA1"/>
<dbReference type="EMBL" id="JANQDX010000006">
    <property type="protein sequence ID" value="KAL0922615.1"/>
    <property type="molecule type" value="Genomic_DNA"/>
</dbReference>
<evidence type="ECO:0000313" key="1">
    <source>
        <dbReference type="EMBL" id="KAL0922615.1"/>
    </source>
</evidence>
<protein>
    <submittedName>
        <fullName evidence="1">Uncharacterized protein</fullName>
    </submittedName>
</protein>
<accession>A0ABD0VCA1</accession>
<name>A0ABD0VCA1_DENTH</name>
<reference evidence="1 2" key="1">
    <citation type="journal article" date="2024" name="Plant Biotechnol. J.">
        <title>Dendrobium thyrsiflorum genome and its molecular insights into genes involved in important horticultural traits.</title>
        <authorList>
            <person name="Chen B."/>
            <person name="Wang J.Y."/>
            <person name="Zheng P.J."/>
            <person name="Li K.L."/>
            <person name="Liang Y.M."/>
            <person name="Chen X.F."/>
            <person name="Zhang C."/>
            <person name="Zhao X."/>
            <person name="He X."/>
            <person name="Zhang G.Q."/>
            <person name="Liu Z.J."/>
            <person name="Xu Q."/>
        </authorList>
    </citation>
    <scope>NUCLEOTIDE SEQUENCE [LARGE SCALE GENOMIC DNA]</scope>
    <source>
        <strain evidence="1">GZMU011</strain>
    </source>
</reference>
<proteinExistence type="predicted"/>
<evidence type="ECO:0000313" key="2">
    <source>
        <dbReference type="Proteomes" id="UP001552299"/>
    </source>
</evidence>